<dbReference type="InterPro" id="IPR036365">
    <property type="entry name" value="PGBD-like_sf"/>
</dbReference>
<proteinExistence type="predicted"/>
<evidence type="ECO:0000313" key="4">
    <source>
        <dbReference type="EMBL" id="SES32658.1"/>
    </source>
</evidence>
<dbReference type="STRING" id="641238.SAMN04490244_110144"/>
<keyword evidence="2" id="KW-0732">Signal</keyword>
<dbReference type="SUPFAM" id="SSF47090">
    <property type="entry name" value="PGBD-like"/>
    <property type="match status" value="1"/>
</dbReference>
<reference evidence="4 5" key="1">
    <citation type="submission" date="2016-10" db="EMBL/GenBank/DDBJ databases">
        <authorList>
            <person name="de Groot N.N."/>
        </authorList>
    </citation>
    <scope>NUCLEOTIDE SEQUENCE [LARGE SCALE GENOMIC DNA]</scope>
    <source>
        <strain evidence="4 5">DSM 23042</strain>
    </source>
</reference>
<dbReference type="Gene3D" id="1.10.101.10">
    <property type="entry name" value="PGBD-like superfamily/PGBD"/>
    <property type="match status" value="1"/>
</dbReference>
<dbReference type="Proteomes" id="UP000198885">
    <property type="component" value="Unassembled WGS sequence"/>
</dbReference>
<feature type="domain" description="Peptidoglycan binding-like" evidence="3">
    <location>
        <begin position="77"/>
        <end position="122"/>
    </location>
</feature>
<dbReference type="AlphaFoldDB" id="A0A1H9WFG0"/>
<dbReference type="OrthoDB" id="7444491at2"/>
<dbReference type="RefSeq" id="WP_092695515.1">
    <property type="nucleotide sequence ID" value="NZ_FOGU01000010.1"/>
</dbReference>
<keyword evidence="5" id="KW-1185">Reference proteome</keyword>
<feature type="chain" id="PRO_5011571491" evidence="2">
    <location>
        <begin position="26"/>
        <end position="459"/>
    </location>
</feature>
<accession>A0A1H9WFG0</accession>
<organism evidence="4 5">
    <name type="scientific">Tranquillimonas rosea</name>
    <dbReference type="NCBI Taxonomy" id="641238"/>
    <lineage>
        <taxon>Bacteria</taxon>
        <taxon>Pseudomonadati</taxon>
        <taxon>Pseudomonadota</taxon>
        <taxon>Alphaproteobacteria</taxon>
        <taxon>Rhodobacterales</taxon>
        <taxon>Roseobacteraceae</taxon>
        <taxon>Tranquillimonas</taxon>
    </lineage>
</organism>
<evidence type="ECO:0000259" key="3">
    <source>
        <dbReference type="Pfam" id="PF01471"/>
    </source>
</evidence>
<dbReference type="InterPro" id="IPR002477">
    <property type="entry name" value="Peptidoglycan-bd-like"/>
</dbReference>
<evidence type="ECO:0000256" key="2">
    <source>
        <dbReference type="SAM" id="SignalP"/>
    </source>
</evidence>
<evidence type="ECO:0000313" key="5">
    <source>
        <dbReference type="Proteomes" id="UP000198885"/>
    </source>
</evidence>
<dbReference type="Pfam" id="PF01471">
    <property type="entry name" value="PG_binding_1"/>
    <property type="match status" value="1"/>
</dbReference>
<feature type="compositionally biased region" description="Polar residues" evidence="1">
    <location>
        <begin position="446"/>
        <end position="459"/>
    </location>
</feature>
<feature type="signal peptide" evidence="2">
    <location>
        <begin position="1"/>
        <end position="25"/>
    </location>
</feature>
<dbReference type="EMBL" id="FOGU01000010">
    <property type="protein sequence ID" value="SES32658.1"/>
    <property type="molecule type" value="Genomic_DNA"/>
</dbReference>
<feature type="region of interest" description="Disordered" evidence="1">
    <location>
        <begin position="437"/>
        <end position="459"/>
    </location>
</feature>
<gene>
    <name evidence="4" type="ORF">SAMN04490244_110144</name>
</gene>
<name>A0A1H9WFG0_9RHOB</name>
<sequence length="459" mass="47496">MKAKSLLFCGVAAALVLGPAPRADADAGDFVAGAIVGAIVNHAAKQQPQRTYRAAPTRTRSSTKTYRPRLPATQEGRQLQTSLNYFGFNAGSVDGQLGKQSRAAISRYQAYMGYPATGQLTPFEQSLLVDSYNRAQAGGPATAQRIAITADGTRGLLKAYRAEMAGVPLAPQQQMTTAVVAPAIPAAPMTAATGAVTTTTTTMIAGAGEAATPEAEIEEAEAPAGLPNLFGGATMQASLASHCNTVSLLTNTNGGFTTVSTLTDPNVALNEQFCLARTYAIATGEEMAKGLQAAPAQISEHCTAYGNEMAPHVAALSVQERDDVVRGVSAFVLSTGVPTNDLAATAKVCLSEGYRTDDMDVALGAALILVTLGEKGYGELVGHHLSQGFGSSRRMDLAMDWYEDGLSAADGGTAVFAPGQPDRVELIRAATRQLGAPDEAALPEMTPQNAALPTFSAAQ</sequence>
<dbReference type="InterPro" id="IPR036366">
    <property type="entry name" value="PGBDSf"/>
</dbReference>
<evidence type="ECO:0000256" key="1">
    <source>
        <dbReference type="SAM" id="MobiDB-lite"/>
    </source>
</evidence>
<protein>
    <submittedName>
        <fullName evidence="4">Putative peptidoglycan binding domain-containing protein</fullName>
    </submittedName>
</protein>